<dbReference type="PANTHER" id="PTHR15454:SF56">
    <property type="entry name" value="PROTEIN PHOSPHATASE 1 REGULATORY SUBUNIT 7-RELATED"/>
    <property type="match status" value="1"/>
</dbReference>
<proteinExistence type="predicted"/>
<protein>
    <recommendedName>
        <fullName evidence="6">Leucine-rich repeat protein</fullName>
    </recommendedName>
</protein>
<keyword evidence="1" id="KW-0433">Leucine-rich repeat</keyword>
<organism evidence="4 5">
    <name type="scientific">Plasmodium falciparum FCH/4</name>
    <dbReference type="NCBI Taxonomy" id="1036724"/>
    <lineage>
        <taxon>Eukaryota</taxon>
        <taxon>Sar</taxon>
        <taxon>Alveolata</taxon>
        <taxon>Apicomplexa</taxon>
        <taxon>Aconoidasida</taxon>
        <taxon>Haemosporida</taxon>
        <taxon>Plasmodiidae</taxon>
        <taxon>Plasmodium</taxon>
        <taxon>Plasmodium (Laverania)</taxon>
    </lineage>
</organism>
<name>A0A024VSS3_PLAFA</name>
<dbReference type="InterPro" id="IPR001611">
    <property type="entry name" value="Leu-rich_rpt"/>
</dbReference>
<dbReference type="SMART" id="SM00365">
    <property type="entry name" value="LRR_SD22"/>
    <property type="match status" value="5"/>
</dbReference>
<reference evidence="4 5" key="2">
    <citation type="submission" date="2013-02" db="EMBL/GenBank/DDBJ databases">
        <title>The Genome Sequence of Plasmodium falciparum FCH/4.</title>
        <authorList>
            <consortium name="The Broad Institute Genome Sequencing Platform"/>
            <consortium name="The Broad Institute Genome Sequencing Center for Infectious Disease"/>
            <person name="Neafsey D."/>
            <person name="Cheeseman I."/>
            <person name="Volkman S."/>
            <person name="Adams J."/>
            <person name="Walker B."/>
            <person name="Young S.K."/>
            <person name="Zeng Q."/>
            <person name="Gargeya S."/>
            <person name="Fitzgerald M."/>
            <person name="Haas B."/>
            <person name="Abouelleil A."/>
            <person name="Alvarado L."/>
            <person name="Arachchi H.M."/>
            <person name="Berlin A.M."/>
            <person name="Chapman S.B."/>
            <person name="Dewar J."/>
            <person name="Goldberg J."/>
            <person name="Griggs A."/>
            <person name="Gujja S."/>
            <person name="Hansen M."/>
            <person name="Howarth C."/>
            <person name="Imamovic A."/>
            <person name="Larimer J."/>
            <person name="McCowan C."/>
            <person name="Murphy C."/>
            <person name="Neiman D."/>
            <person name="Pearson M."/>
            <person name="Priest M."/>
            <person name="Roberts A."/>
            <person name="Saif S."/>
            <person name="Shea T."/>
            <person name="Sisk P."/>
            <person name="Sykes S."/>
            <person name="Wortman J."/>
            <person name="Nusbaum C."/>
            <person name="Birren B."/>
        </authorList>
    </citation>
    <scope>NUCLEOTIDE SEQUENCE [LARGE SCALE GENOMIC DNA]</scope>
    <source>
        <strain evidence="4 5">FCH/4</strain>
    </source>
</reference>
<feature type="region of interest" description="Disordered" evidence="3">
    <location>
        <begin position="1"/>
        <end position="20"/>
    </location>
</feature>
<dbReference type="PANTHER" id="PTHR15454">
    <property type="entry name" value="NISCHARIN RELATED"/>
    <property type="match status" value="1"/>
</dbReference>
<gene>
    <name evidence="4" type="ORF">PFFCH_01697</name>
</gene>
<accession>A0A024VSS3</accession>
<dbReference type="AlphaFoldDB" id="A0A024VSS3"/>
<dbReference type="PROSITE" id="PS51450">
    <property type="entry name" value="LRR"/>
    <property type="match status" value="5"/>
</dbReference>
<dbReference type="EMBL" id="KI927882">
    <property type="protein sequence ID" value="ETW30901.1"/>
    <property type="molecule type" value="Genomic_DNA"/>
</dbReference>
<dbReference type="Proteomes" id="UP000030656">
    <property type="component" value="Unassembled WGS sequence"/>
</dbReference>
<reference evidence="4 5" key="1">
    <citation type="submission" date="2013-02" db="EMBL/GenBank/DDBJ databases">
        <title>The Genome Annotation of Plasmodium falciparum FCH/4.</title>
        <authorList>
            <consortium name="The Broad Institute Genome Sequencing Platform"/>
            <consortium name="The Broad Institute Genome Sequencing Center for Infectious Disease"/>
            <person name="Neafsey D."/>
            <person name="Hoffman S."/>
            <person name="Volkman S."/>
            <person name="Rosenthal P."/>
            <person name="Walker B."/>
            <person name="Young S.K."/>
            <person name="Zeng Q."/>
            <person name="Gargeya S."/>
            <person name="Fitzgerald M."/>
            <person name="Haas B."/>
            <person name="Abouelleil A."/>
            <person name="Allen A.W."/>
            <person name="Alvarado L."/>
            <person name="Arachchi H.M."/>
            <person name="Berlin A.M."/>
            <person name="Chapman S.B."/>
            <person name="Gainer-Dewar J."/>
            <person name="Goldberg J."/>
            <person name="Griggs A."/>
            <person name="Gujja S."/>
            <person name="Hansen M."/>
            <person name="Howarth C."/>
            <person name="Imamovic A."/>
            <person name="Ireland A."/>
            <person name="Larimer J."/>
            <person name="McCowan C."/>
            <person name="Murphy C."/>
            <person name="Pearson M."/>
            <person name="Poon T.W."/>
            <person name="Priest M."/>
            <person name="Roberts A."/>
            <person name="Saif S."/>
            <person name="Shea T."/>
            <person name="Sisk P."/>
            <person name="Sykes S."/>
            <person name="Wortman J."/>
            <person name="Nusbaum C."/>
            <person name="Birren B."/>
        </authorList>
    </citation>
    <scope>NUCLEOTIDE SEQUENCE [LARGE SCALE GENOMIC DNA]</scope>
    <source>
        <strain evidence="4 5">FCH/4</strain>
    </source>
</reference>
<dbReference type="OrthoDB" id="376038at2759"/>
<evidence type="ECO:0008006" key="6">
    <source>
        <dbReference type="Google" id="ProtNLM"/>
    </source>
</evidence>
<evidence type="ECO:0000256" key="1">
    <source>
        <dbReference type="ARBA" id="ARBA00022614"/>
    </source>
</evidence>
<evidence type="ECO:0000313" key="4">
    <source>
        <dbReference type="EMBL" id="ETW30901.1"/>
    </source>
</evidence>
<dbReference type="GO" id="GO:0005737">
    <property type="term" value="C:cytoplasm"/>
    <property type="evidence" value="ECO:0007669"/>
    <property type="project" value="TreeGrafter"/>
</dbReference>
<dbReference type="SUPFAM" id="SSF52075">
    <property type="entry name" value="Outer arm dynein light chain 1"/>
    <property type="match status" value="1"/>
</dbReference>
<dbReference type="Pfam" id="PF12799">
    <property type="entry name" value="LRR_4"/>
    <property type="match status" value="1"/>
</dbReference>
<evidence type="ECO:0000256" key="2">
    <source>
        <dbReference type="ARBA" id="ARBA00022737"/>
    </source>
</evidence>
<evidence type="ECO:0000313" key="5">
    <source>
        <dbReference type="Proteomes" id="UP000030656"/>
    </source>
</evidence>
<evidence type="ECO:0000256" key="3">
    <source>
        <dbReference type="SAM" id="MobiDB-lite"/>
    </source>
</evidence>
<dbReference type="InterPro" id="IPR025875">
    <property type="entry name" value="Leu-rich_rpt_4"/>
</dbReference>
<dbReference type="Gene3D" id="3.80.10.10">
    <property type="entry name" value="Ribonuclease Inhibitor"/>
    <property type="match status" value="1"/>
</dbReference>
<sequence>MSNEKGDIKEQNDEEKLNIESVHNDKKENTLFNDIIPQYDYKRIRTNIINEEILIEGINKSCNLKREDIIKDFYYAKVLSLENRDIVLIQNMNLFKNLEELHLNNNFIEDLENLEELINLKILSASNNKIKKIKNLNNLHNLRELNLHNNEIERIENLSNNKKLQILILSNNYIKHMEDIIYLKCLDKLKFLNIMNNPICNIPELQNCVIKNLINIKYFNNIILSSLKKVHKKDIYIHPNDNLTFYRPSINKENEIPKNENSNPYFYIKNNCSDIENYKKNINEAYLYELTTLPDTLFDEKKQPPIFKKIVNYEKIKEIYLTNIENIHLGIIDKILLLNEDRKKCSDLFEEDVENFISQYMLNNIEEYNKLRKRSKKVINSLDTFLDHPKEFENMMMKKCPNDYKKNIEIKNKEQINNSVIKRIEAISKSLNLNIGKDDLLNIVEDKEEETYTTDVTNICTNNNCIYIDKEKYNTIKIYIENNIKENIFFRDKLINEELMNIVSLNNLIEIFKTNISKIIKRINDNITDYFKKLDELEENFNTQILNFFSEVKNNDHPSIVLSIIEFTLLYTREVNKWRGAIFATHKPSSSVYNKRNKYKKLYILCKYNYLKNVKSKKKKFYVEKIKDFVSLIGGEVKINHGTFKDCHGVILDIKKTQKDEYEFLVVINQNELVKYPKNILKKFGKSYWFNIKELQIQKIKNSFFNNYNNFYSKKEQPQNKQENNLNNIKEQLNNIHENLLLQYGHEINGDDFFMDPLDDFTSKGDAQPNIDQPINKDIQMDGDDNKNVCEDINKDIQLDDILTNNDKHVKNSSNYELKKKKKEKKSCEEIFLNEEMSDLQSLKNCYMKGDRIHIRSNFCYSIIKKIERNYIYEDLLNLYKEKRHVSNMVVCFYILKQLVKIYNFEKEDKYFHDLFLKKVIHNNIFETILLDIKYFLEKKEIYRIVDKTWLLWILIKLNIHKEEKYKEIFQHILCHLVEYIHFDILKKLNTKSLCAILWSLAKCSYFNFKIYKKILYFLQKYISILTCHDISNIYYSLSLVNYKDNFFFDLLDKEIQKKINKFPIQSLMNIIWAMTKTKRNNSAFKLIKDKLLFFSTNLDIRNISLFLWCLNKNHYYKVNINFKGKNFQHLNIKQAMQLLIFFNYNKNKYVEYLKYVLNFLLQNIHVLNNQEICFLTYSLVKLNLLKKTFPKIKQHILQSRY</sequence>
<dbReference type="InterPro" id="IPR032675">
    <property type="entry name" value="LRR_dom_sf"/>
</dbReference>
<keyword evidence="2" id="KW-0677">Repeat</keyword>